<reference evidence="2" key="1">
    <citation type="journal article" date="2021" name="IMA Fungus">
        <title>Genomic characterization of three marine fungi, including Emericellopsis atlantica sp. nov. with signatures of a generalist lifestyle and marine biomass degradation.</title>
        <authorList>
            <person name="Hagestad O.C."/>
            <person name="Hou L."/>
            <person name="Andersen J.H."/>
            <person name="Hansen E.H."/>
            <person name="Altermark B."/>
            <person name="Li C."/>
            <person name="Kuhnert E."/>
            <person name="Cox R.J."/>
            <person name="Crous P.W."/>
            <person name="Spatafora J.W."/>
            <person name="Lail K."/>
            <person name="Amirebrahimi M."/>
            <person name="Lipzen A."/>
            <person name="Pangilinan J."/>
            <person name="Andreopoulos W."/>
            <person name="Hayes R.D."/>
            <person name="Ng V."/>
            <person name="Grigoriev I.V."/>
            <person name="Jackson S.A."/>
            <person name="Sutton T.D.S."/>
            <person name="Dobson A.D.W."/>
            <person name="Rama T."/>
        </authorList>
    </citation>
    <scope>NUCLEOTIDE SEQUENCE</scope>
    <source>
        <strain evidence="2">TRa018bII</strain>
    </source>
</reference>
<proteinExistence type="predicted"/>
<accession>A0A9P7Y9Q8</accession>
<gene>
    <name evidence="2" type="ORF">BJ875DRAFT_474035</name>
</gene>
<keyword evidence="3" id="KW-1185">Reference proteome</keyword>
<protein>
    <recommendedName>
        <fullName evidence="4">AA1-like domain-containing protein</fullName>
    </recommendedName>
</protein>
<sequence>MLYSIIFGLAATTIFANGTPTATPENAPVISVDILPENMATSDDVIRSTTHVPLDNTAITLSDPTAMSGIYSNYDLKTNCEITGFDPKTPGVTPAPITLVAPEWDSIDFAPRVPLYDIIPGHVITKISCKPKEKDDGVMSLVFKGDGNSGSHQWEVEDGGDYLDVEEEEFTAISFSSTRAEAKDNCTVNGEKDWASSEGGVVVFKTPVKVSEIACDGKVMVFQG</sequence>
<dbReference type="AlphaFoldDB" id="A0A9P7Y9Q8"/>
<evidence type="ECO:0000313" key="2">
    <source>
        <dbReference type="EMBL" id="KAG9229759.1"/>
    </source>
</evidence>
<evidence type="ECO:0000313" key="3">
    <source>
        <dbReference type="Proteomes" id="UP000824998"/>
    </source>
</evidence>
<dbReference type="Proteomes" id="UP000824998">
    <property type="component" value="Unassembled WGS sequence"/>
</dbReference>
<dbReference type="EMBL" id="MU251734">
    <property type="protein sequence ID" value="KAG9229759.1"/>
    <property type="molecule type" value="Genomic_DNA"/>
</dbReference>
<keyword evidence="1" id="KW-0732">Signal</keyword>
<feature type="signal peptide" evidence="1">
    <location>
        <begin position="1"/>
        <end position="18"/>
    </location>
</feature>
<evidence type="ECO:0008006" key="4">
    <source>
        <dbReference type="Google" id="ProtNLM"/>
    </source>
</evidence>
<organism evidence="2 3">
    <name type="scientific">Amylocarpus encephaloides</name>
    <dbReference type="NCBI Taxonomy" id="45428"/>
    <lineage>
        <taxon>Eukaryota</taxon>
        <taxon>Fungi</taxon>
        <taxon>Dikarya</taxon>
        <taxon>Ascomycota</taxon>
        <taxon>Pezizomycotina</taxon>
        <taxon>Leotiomycetes</taxon>
        <taxon>Helotiales</taxon>
        <taxon>Helotiales incertae sedis</taxon>
        <taxon>Amylocarpus</taxon>
    </lineage>
</organism>
<evidence type="ECO:0000256" key="1">
    <source>
        <dbReference type="SAM" id="SignalP"/>
    </source>
</evidence>
<feature type="chain" id="PRO_5040385059" description="AA1-like domain-containing protein" evidence="1">
    <location>
        <begin position="19"/>
        <end position="224"/>
    </location>
</feature>
<comment type="caution">
    <text evidence="2">The sequence shown here is derived from an EMBL/GenBank/DDBJ whole genome shotgun (WGS) entry which is preliminary data.</text>
</comment>
<name>A0A9P7Y9Q8_9HELO</name>